<reference evidence="9" key="3">
    <citation type="submission" date="2025-09" db="UniProtKB">
        <authorList>
            <consortium name="Ensembl"/>
        </authorList>
    </citation>
    <scope>IDENTIFICATION</scope>
    <source>
        <strain evidence="9">Glennie</strain>
    </source>
</reference>
<dbReference type="PANTHER" id="PTHR44337:SF20">
    <property type="entry name" value="CARCINOEMBRYONIC ANTIGEN-RELATED CELL ADHESION MOLECULE 5-RELATED"/>
    <property type="match status" value="1"/>
</dbReference>
<dbReference type="Gene3D" id="2.60.40.10">
    <property type="entry name" value="Immunoglobulins"/>
    <property type="match status" value="5"/>
</dbReference>
<evidence type="ECO:0000313" key="10">
    <source>
        <dbReference type="Proteomes" id="UP000002279"/>
    </source>
</evidence>
<gene>
    <name evidence="9" type="primary">LOC103167934</name>
</gene>
<sequence>MAFPAGGRDPPRQAPLTWPGLLLAASILTVGVRPAVSLTVRPAVAVAGDNVTLTARGNPDQVGIYRWYRGTSVKENLIFEYQTASGNQMFGAAYTGRESTRSNGSLLITDVTVNHTGSYYVDMVLKDFTSSSDEGELQVYEKLSPPHITTNNSAPMENKDLIVLTCETKGNVETILWFVNDQEILVSDRVELTAKNRTLIIYNVTRKDRGPYRCEVRNPVNSNMSDPFLLNVTYGPDVPSIAPSDPPSYSAGANLNLTCSADSNPPAQFTWYFNGSLAQSTPALFIPNIHGNHSGQYTCNASNPVTGLHSTKDVTITVIELLTEPSLTGNRTNITEGEGSVAFTCDTPATNILWIFNNKNLTIGNGMLLQGMKSLTILNAIRKDAGEYQCEVWNPVSRNRSNTVTLTVNYGPDHMAITRDSESSPTNPIVVKHNSSVTLKCQAESHPAPQYEWFLNDTINLRTSGSSHVIHNMSQEKEGTYTCKAQNNVTNISNSTSVLVKLLDPNSPDNGGGSQLSPGAIAGIVIGVLAGVALIGGLVYFLFFRNTGGKSDQFDHTEPWSSANNNNHGYPDATANKVEEVPYATVKFNANAVLIPPSEPLASQTTEIIYSEIKK</sequence>
<dbReference type="InterPro" id="IPR003599">
    <property type="entry name" value="Ig_sub"/>
</dbReference>
<dbReference type="FunCoup" id="A0A6I8NN34">
    <property type="interactions" value="253"/>
</dbReference>
<dbReference type="AlphaFoldDB" id="A0A6I8NN34"/>
<dbReference type="GeneID" id="103167934"/>
<keyword evidence="1" id="KW-0732">Signal</keyword>
<dbReference type="Proteomes" id="UP000002279">
    <property type="component" value="Chromosome 5"/>
</dbReference>
<proteinExistence type="inferred from homology"/>
<dbReference type="InParanoid" id="A0A6I8NN34"/>
<accession>A0A6I8NN34</accession>
<dbReference type="PANTHER" id="PTHR44337">
    <property type="entry name" value="CARCINOEMBRYONIC ANTIGEN-RELATED CELL ADHESION MOLECULE 8"/>
    <property type="match status" value="1"/>
</dbReference>
<feature type="domain" description="Ig-like" evidence="8">
    <location>
        <begin position="412"/>
        <end position="499"/>
    </location>
</feature>
<dbReference type="InterPro" id="IPR052598">
    <property type="entry name" value="IgSF_CEA-related"/>
</dbReference>
<dbReference type="SUPFAM" id="SSF48726">
    <property type="entry name" value="Immunoglobulin"/>
    <property type="match status" value="5"/>
</dbReference>
<dbReference type="KEGG" id="oaa:103167934"/>
<keyword evidence="7" id="KW-0472">Membrane</keyword>
<dbReference type="OrthoDB" id="9450100at2759"/>
<feature type="domain" description="Ig-like" evidence="8">
    <location>
        <begin position="146"/>
        <end position="225"/>
    </location>
</feature>
<evidence type="ECO:0000256" key="1">
    <source>
        <dbReference type="ARBA" id="ARBA00022729"/>
    </source>
</evidence>
<dbReference type="CDD" id="cd12087">
    <property type="entry name" value="TM_EGFR-like"/>
    <property type="match status" value="1"/>
</dbReference>
<dbReference type="PROSITE" id="PS50835">
    <property type="entry name" value="IG_LIKE"/>
    <property type="match status" value="4"/>
</dbReference>
<dbReference type="Ensembl" id="ENSOANT00000052329.1">
    <property type="protein sequence ID" value="ENSOANP00000042083.1"/>
    <property type="gene ID" value="ENSOANG00000044064.1"/>
</dbReference>
<evidence type="ECO:0000256" key="3">
    <source>
        <dbReference type="ARBA" id="ARBA00023180"/>
    </source>
</evidence>
<dbReference type="GeneTree" id="ENSGT01130000278319"/>
<keyword evidence="2" id="KW-1015">Disulfide bond</keyword>
<name>A0A6I8NN34_ORNAN</name>
<evidence type="ECO:0000313" key="9">
    <source>
        <dbReference type="Ensembl" id="ENSOANP00000042083.1"/>
    </source>
</evidence>
<keyword evidence="7" id="KW-1133">Transmembrane helix</keyword>
<dbReference type="RefSeq" id="XP_028922691.1">
    <property type="nucleotide sequence ID" value="XM_029066858.2"/>
</dbReference>
<evidence type="ECO:0000256" key="6">
    <source>
        <dbReference type="SAM" id="MobiDB-lite"/>
    </source>
</evidence>
<keyword evidence="4" id="KW-0393">Immunoglobulin domain</keyword>
<evidence type="ECO:0000256" key="2">
    <source>
        <dbReference type="ARBA" id="ARBA00023157"/>
    </source>
</evidence>
<protein>
    <recommendedName>
        <fullName evidence="8">Ig-like domain-containing protein</fullName>
    </recommendedName>
</protein>
<evidence type="ECO:0000256" key="4">
    <source>
        <dbReference type="ARBA" id="ARBA00023319"/>
    </source>
</evidence>
<comment type="similarity">
    <text evidence="5">Belongs to the immunoglobulin superfamily. CEA family.</text>
</comment>
<dbReference type="InterPro" id="IPR036179">
    <property type="entry name" value="Ig-like_dom_sf"/>
</dbReference>
<dbReference type="SMART" id="SM00409">
    <property type="entry name" value="IG"/>
    <property type="match status" value="5"/>
</dbReference>
<reference evidence="9" key="2">
    <citation type="submission" date="2025-08" db="UniProtKB">
        <authorList>
            <consortium name="Ensembl"/>
        </authorList>
    </citation>
    <scope>IDENTIFICATION</scope>
    <source>
        <strain evidence="9">Glennie</strain>
    </source>
</reference>
<dbReference type="Bgee" id="ENSOANG00000044064">
    <property type="expression patterns" value="Expressed in liver and 4 other cell types or tissues"/>
</dbReference>
<dbReference type="Pfam" id="PF07686">
    <property type="entry name" value="V-set"/>
    <property type="match status" value="1"/>
</dbReference>
<feature type="compositionally biased region" description="Polar residues" evidence="6">
    <location>
        <begin position="559"/>
        <end position="568"/>
    </location>
</feature>
<dbReference type="InterPro" id="IPR007110">
    <property type="entry name" value="Ig-like_dom"/>
</dbReference>
<dbReference type="OMA" id="PFSCIVS"/>
<feature type="transmembrane region" description="Helical" evidence="7">
    <location>
        <begin position="520"/>
        <end position="543"/>
    </location>
</feature>
<dbReference type="SMART" id="SM00408">
    <property type="entry name" value="IGc2"/>
    <property type="match status" value="4"/>
</dbReference>
<keyword evidence="10" id="KW-1185">Reference proteome</keyword>
<dbReference type="InterPro" id="IPR013106">
    <property type="entry name" value="Ig_V-set"/>
</dbReference>
<dbReference type="Pfam" id="PF13927">
    <property type="entry name" value="Ig_3"/>
    <property type="match status" value="3"/>
</dbReference>
<dbReference type="InterPro" id="IPR013783">
    <property type="entry name" value="Ig-like_fold"/>
</dbReference>
<feature type="domain" description="Ig-like" evidence="8">
    <location>
        <begin position="325"/>
        <end position="407"/>
    </location>
</feature>
<dbReference type="InterPro" id="IPR003598">
    <property type="entry name" value="Ig_sub2"/>
</dbReference>
<dbReference type="Pfam" id="PF13895">
    <property type="entry name" value="Ig_2"/>
    <property type="match status" value="1"/>
</dbReference>
<dbReference type="FunFam" id="2.60.40.10:FF:000244">
    <property type="entry name" value="carcinoembryonic antigen-related cell adhesion molecule 16"/>
    <property type="match status" value="2"/>
</dbReference>
<feature type="region of interest" description="Disordered" evidence="6">
    <location>
        <begin position="554"/>
        <end position="573"/>
    </location>
</feature>
<keyword evidence="7" id="KW-0812">Transmembrane</keyword>
<organism evidence="9 10">
    <name type="scientific">Ornithorhynchus anatinus</name>
    <name type="common">Duckbill platypus</name>
    <dbReference type="NCBI Taxonomy" id="9258"/>
    <lineage>
        <taxon>Eukaryota</taxon>
        <taxon>Metazoa</taxon>
        <taxon>Chordata</taxon>
        <taxon>Craniata</taxon>
        <taxon>Vertebrata</taxon>
        <taxon>Euteleostomi</taxon>
        <taxon>Mammalia</taxon>
        <taxon>Monotremata</taxon>
        <taxon>Ornithorhynchidae</taxon>
        <taxon>Ornithorhynchus</taxon>
    </lineage>
</organism>
<evidence type="ECO:0000259" key="8">
    <source>
        <dbReference type="PROSITE" id="PS50835"/>
    </source>
</evidence>
<keyword evidence="3" id="KW-0325">Glycoprotein</keyword>
<reference evidence="9 10" key="1">
    <citation type="journal article" date="2008" name="Nature">
        <title>Genome analysis of the platypus reveals unique signatures of evolution.</title>
        <authorList>
            <person name="Warren W.C."/>
            <person name="Hillier L.W."/>
            <person name="Marshall Graves J.A."/>
            <person name="Birney E."/>
            <person name="Ponting C.P."/>
            <person name="Grutzner F."/>
            <person name="Belov K."/>
            <person name="Miller W."/>
            <person name="Clarke L."/>
            <person name="Chinwalla A.T."/>
            <person name="Yang S.P."/>
            <person name="Heger A."/>
            <person name="Locke D.P."/>
            <person name="Miethke P."/>
            <person name="Waters P.D."/>
            <person name="Veyrunes F."/>
            <person name="Fulton L."/>
            <person name="Fulton B."/>
            <person name="Graves T."/>
            <person name="Wallis J."/>
            <person name="Puente X.S."/>
            <person name="Lopez-Otin C."/>
            <person name="Ordonez G.R."/>
            <person name="Eichler E.E."/>
            <person name="Chen L."/>
            <person name="Cheng Z."/>
            <person name="Deakin J.E."/>
            <person name="Alsop A."/>
            <person name="Thompson K."/>
            <person name="Kirby P."/>
            <person name="Papenfuss A.T."/>
            <person name="Wakefield M.J."/>
            <person name="Olender T."/>
            <person name="Lancet D."/>
            <person name="Huttley G.A."/>
            <person name="Smit A.F."/>
            <person name="Pask A."/>
            <person name="Temple-Smith P."/>
            <person name="Batzer M.A."/>
            <person name="Walker J.A."/>
            <person name="Konkel M.K."/>
            <person name="Harris R.S."/>
            <person name="Whittington C.M."/>
            <person name="Wong E.S."/>
            <person name="Gemmell N.J."/>
            <person name="Buschiazzo E."/>
            <person name="Vargas Jentzsch I.M."/>
            <person name="Merkel A."/>
            <person name="Schmitz J."/>
            <person name="Zemann A."/>
            <person name="Churakov G."/>
            <person name="Kriegs J.O."/>
            <person name="Brosius J."/>
            <person name="Murchison E.P."/>
            <person name="Sachidanandam R."/>
            <person name="Smith C."/>
            <person name="Hannon G.J."/>
            <person name="Tsend-Ayush E."/>
            <person name="McMillan D."/>
            <person name="Attenborough R."/>
            <person name="Rens W."/>
            <person name="Ferguson-Smith M."/>
            <person name="Lefevre C.M."/>
            <person name="Sharp J.A."/>
            <person name="Nicholas K.R."/>
            <person name="Ray D.A."/>
            <person name="Kube M."/>
            <person name="Reinhardt R."/>
            <person name="Pringle T.H."/>
            <person name="Taylor J."/>
            <person name="Jones R.C."/>
            <person name="Nixon B."/>
            <person name="Dacheux J.L."/>
            <person name="Niwa H."/>
            <person name="Sekita Y."/>
            <person name="Huang X."/>
            <person name="Stark A."/>
            <person name="Kheradpour P."/>
            <person name="Kellis M."/>
            <person name="Flicek P."/>
            <person name="Chen Y."/>
            <person name="Webber C."/>
            <person name="Hardison R."/>
            <person name="Nelson J."/>
            <person name="Hallsworth-Pepin K."/>
            <person name="Delehaunty K."/>
            <person name="Markovic C."/>
            <person name="Minx P."/>
            <person name="Feng Y."/>
            <person name="Kremitzki C."/>
            <person name="Mitreva M."/>
            <person name="Glasscock J."/>
            <person name="Wylie T."/>
            <person name="Wohldmann P."/>
            <person name="Thiru P."/>
            <person name="Nhan M.N."/>
            <person name="Pohl C.S."/>
            <person name="Smith S.M."/>
            <person name="Hou S."/>
            <person name="Nefedov M."/>
            <person name="de Jong P.J."/>
            <person name="Renfree M.B."/>
            <person name="Mardis E.R."/>
            <person name="Wilson R.K."/>
        </authorList>
    </citation>
    <scope>NUCLEOTIDE SEQUENCE [LARGE SCALE GENOMIC DNA]</scope>
    <source>
        <strain evidence="9 10">Glennie</strain>
    </source>
</reference>
<evidence type="ECO:0000256" key="7">
    <source>
        <dbReference type="SAM" id="Phobius"/>
    </source>
</evidence>
<evidence type="ECO:0000256" key="5">
    <source>
        <dbReference type="ARBA" id="ARBA00038222"/>
    </source>
</evidence>
<feature type="domain" description="Ig-like" evidence="8">
    <location>
        <begin position="236"/>
        <end position="315"/>
    </location>
</feature>